<dbReference type="GO" id="GO:0009279">
    <property type="term" value="C:cell outer membrane"/>
    <property type="evidence" value="ECO:0007669"/>
    <property type="project" value="UniProtKB-SubCell"/>
</dbReference>
<evidence type="ECO:0000313" key="9">
    <source>
        <dbReference type="EMBL" id="TCK23652.1"/>
    </source>
</evidence>
<keyword evidence="2" id="KW-0813">Transport</keyword>
<dbReference type="GO" id="GO:0015344">
    <property type="term" value="F:siderophore uptake transmembrane transporter activity"/>
    <property type="evidence" value="ECO:0007669"/>
    <property type="project" value="TreeGrafter"/>
</dbReference>
<keyword evidence="9" id="KW-0675">Receptor</keyword>
<keyword evidence="3" id="KW-1134">Transmembrane beta strand</keyword>
<evidence type="ECO:0000313" key="10">
    <source>
        <dbReference type="Proteomes" id="UP000295030"/>
    </source>
</evidence>
<comment type="caution">
    <text evidence="9">The sequence shown here is derived from an EMBL/GenBank/DDBJ whole genome shotgun (WGS) entry which is preliminary data.</text>
</comment>
<dbReference type="InterPro" id="IPR036942">
    <property type="entry name" value="Beta-barrel_TonB_sf"/>
</dbReference>
<evidence type="ECO:0000256" key="6">
    <source>
        <dbReference type="ARBA" id="ARBA00023237"/>
    </source>
</evidence>
<dbReference type="GO" id="GO:0044718">
    <property type="term" value="P:siderophore transmembrane transport"/>
    <property type="evidence" value="ECO:0007669"/>
    <property type="project" value="TreeGrafter"/>
</dbReference>
<protein>
    <submittedName>
        <fullName evidence="9">Iron complex outermembrane receptor protein</fullName>
    </submittedName>
</protein>
<evidence type="ECO:0000259" key="8">
    <source>
        <dbReference type="Pfam" id="PF07715"/>
    </source>
</evidence>
<dbReference type="EMBL" id="SMFY01000003">
    <property type="protein sequence ID" value="TCK23652.1"/>
    <property type="molecule type" value="Genomic_DNA"/>
</dbReference>
<dbReference type="AlphaFoldDB" id="A0A4R1I160"/>
<keyword evidence="10" id="KW-1185">Reference proteome</keyword>
<dbReference type="InterPro" id="IPR012910">
    <property type="entry name" value="Plug_dom"/>
</dbReference>
<name>A0A4R1I160_ANCAQ</name>
<dbReference type="Proteomes" id="UP000295030">
    <property type="component" value="Unassembled WGS sequence"/>
</dbReference>
<keyword evidence="4" id="KW-0812">Transmembrane</keyword>
<dbReference type="PANTHER" id="PTHR30069">
    <property type="entry name" value="TONB-DEPENDENT OUTER MEMBRANE RECEPTOR"/>
    <property type="match status" value="1"/>
</dbReference>
<dbReference type="PANTHER" id="PTHR30069:SF49">
    <property type="entry name" value="OUTER MEMBRANE PROTEIN C"/>
    <property type="match status" value="1"/>
</dbReference>
<feature type="domain" description="TonB-dependent receptor plug" evidence="8">
    <location>
        <begin position="105"/>
        <end position="188"/>
    </location>
</feature>
<keyword evidence="5" id="KW-0472">Membrane</keyword>
<evidence type="ECO:0000256" key="3">
    <source>
        <dbReference type="ARBA" id="ARBA00022452"/>
    </source>
</evidence>
<dbReference type="SUPFAM" id="SSF56935">
    <property type="entry name" value="Porins"/>
    <property type="match status" value="1"/>
</dbReference>
<accession>A0A4R1I160</accession>
<evidence type="ECO:0000256" key="7">
    <source>
        <dbReference type="SAM" id="SignalP"/>
    </source>
</evidence>
<organism evidence="9 10">
    <name type="scientific">Ancylobacter aquaticus</name>
    <dbReference type="NCBI Taxonomy" id="100"/>
    <lineage>
        <taxon>Bacteria</taxon>
        <taxon>Pseudomonadati</taxon>
        <taxon>Pseudomonadota</taxon>
        <taxon>Alphaproteobacteria</taxon>
        <taxon>Hyphomicrobiales</taxon>
        <taxon>Xanthobacteraceae</taxon>
        <taxon>Ancylobacter</taxon>
    </lineage>
</organism>
<dbReference type="RefSeq" id="WP_245516221.1">
    <property type="nucleotide sequence ID" value="NZ_SMFY01000003.1"/>
</dbReference>
<feature type="chain" id="PRO_5020209157" evidence="7">
    <location>
        <begin position="47"/>
        <end position="760"/>
    </location>
</feature>
<keyword evidence="6" id="KW-0998">Cell outer membrane</keyword>
<reference evidence="9 10" key="1">
    <citation type="submission" date="2019-03" db="EMBL/GenBank/DDBJ databases">
        <title>Genomic Encyclopedia of Type Strains, Phase IV (KMG-IV): sequencing the most valuable type-strain genomes for metagenomic binning, comparative biology and taxonomic classification.</title>
        <authorList>
            <person name="Goeker M."/>
        </authorList>
    </citation>
    <scope>NUCLEOTIDE SEQUENCE [LARGE SCALE GENOMIC DNA]</scope>
    <source>
        <strain evidence="9 10">DSM 101</strain>
    </source>
</reference>
<dbReference type="InterPro" id="IPR039426">
    <property type="entry name" value="TonB-dep_rcpt-like"/>
</dbReference>
<sequence length="760" mass="82607">MQPPIPSSRTPSWRSPCRPLLRRSTALTGPALALLCLPALVATAHAQGAVPDGASDEQLPTVTVVRPADSVARLGPLGISYESFVPADTGTISAIEANNATLWTSDSGSLIDAVPGGASWGAGGVSSLPAVNGMSADQVQVSIDGMLFGPACPNMMNPPLSYVNPAMIGQVKVYSGTAPVSLGGDYTGARIDVSVAPPTFTDSPEVVFSGSVSGYYRSNGNVVGVDVNLNAANDVGSVNYTGGWVQADDYTSGDGTTIKSTLYETQNHALSLSRKLDDGLVTFQLGGQFIPYQGYVNQYMDMVDNKSFFVNGTLEKNFEWGQLEANAFYNNVRHTMGFIAPDKTGDMPMDTQSSDMGYRVRATLEPTGIDIVRLGNELYYNQLDDWWPPVEGSMMMGPDTFWNINDGQRLRVGVFAEWERVLSQEWTAILGARSDVVWMNTGDVQGYNAMMYGAEAAAFNALDHARTDINIDGSAILRYQPDEARQLDFGFARKTRSPNLYERYSWSTNAMAMSMIGWFGDGNGYVGNIDLEPEKAHTASLTATWRDPVRQAWEFRVSPYASYVEDYIDVRRCALPGCLASLPDNLTATEGFVYLQFANDDAYLYGVNIDGRLNLWENPTYGRGVFRGNLNFVRGQRVDGVNLYHIMPVNATLALDHILGDWTTTAEVQLVGAKTEVSEVHNELETDAYALFNLRTSYQQGPIKLDLGIENVFDTEYDLPLGGANLVNYQVSSMMGTSPAWGYGVAGPGRSVNARLTVSF</sequence>
<proteinExistence type="predicted"/>
<comment type="subcellular location">
    <subcellularLocation>
        <location evidence="1">Cell outer membrane</location>
        <topology evidence="1">Multi-pass membrane protein</topology>
    </subcellularLocation>
</comment>
<gene>
    <name evidence="9" type="ORF">EV667_3491</name>
</gene>
<evidence type="ECO:0000256" key="1">
    <source>
        <dbReference type="ARBA" id="ARBA00004571"/>
    </source>
</evidence>
<feature type="signal peptide" evidence="7">
    <location>
        <begin position="1"/>
        <end position="46"/>
    </location>
</feature>
<keyword evidence="7" id="KW-0732">Signal</keyword>
<dbReference type="Gene3D" id="2.40.170.20">
    <property type="entry name" value="TonB-dependent receptor, beta-barrel domain"/>
    <property type="match status" value="1"/>
</dbReference>
<evidence type="ECO:0000256" key="5">
    <source>
        <dbReference type="ARBA" id="ARBA00023136"/>
    </source>
</evidence>
<evidence type="ECO:0000256" key="4">
    <source>
        <dbReference type="ARBA" id="ARBA00022692"/>
    </source>
</evidence>
<dbReference type="Pfam" id="PF07715">
    <property type="entry name" value="Plug"/>
    <property type="match status" value="1"/>
</dbReference>
<evidence type="ECO:0000256" key="2">
    <source>
        <dbReference type="ARBA" id="ARBA00022448"/>
    </source>
</evidence>